<evidence type="ECO:0000256" key="3">
    <source>
        <dbReference type="ARBA" id="ARBA00023002"/>
    </source>
</evidence>
<accession>A0ABN7ZQX1</accession>
<keyword evidence="3 5" id="KW-0560">Oxidoreductase</keyword>
<proteinExistence type="predicted"/>
<comment type="caution">
    <text evidence="5">The sequence shown here is derived from an EMBL/GenBank/DDBJ whole genome shotgun (WGS) entry which is preliminary data.</text>
</comment>
<evidence type="ECO:0000259" key="4">
    <source>
        <dbReference type="Pfam" id="PF00107"/>
    </source>
</evidence>
<dbReference type="SUPFAM" id="SSF51735">
    <property type="entry name" value="NAD(P)-binding Rossmann-fold domains"/>
    <property type="match status" value="1"/>
</dbReference>
<dbReference type="InterPro" id="IPR013149">
    <property type="entry name" value="ADH-like_C"/>
</dbReference>
<dbReference type="Proteomes" id="UP000701702">
    <property type="component" value="Unassembled WGS sequence"/>
</dbReference>
<keyword evidence="6" id="KW-1185">Reference proteome</keyword>
<dbReference type="EC" id="1.1.1.-" evidence="5"/>
<sequence length="124" mass="13139">MAAGGRGPARLPHVFGLGGLRHMAVKLAVGLGADVTVLSRSAGKQAEALAPGADRLLDTSDATALTQAQNGFDVIRDTVPVRHDINPYIPLLDTDGTLVVVGQLGELQEPFTVLMIMDRRRMAR</sequence>
<organism evidence="5 6">
    <name type="scientific">Cupriavidus pinatubonensis</name>
    <dbReference type="NCBI Taxonomy" id="248026"/>
    <lineage>
        <taxon>Bacteria</taxon>
        <taxon>Pseudomonadati</taxon>
        <taxon>Pseudomonadota</taxon>
        <taxon>Betaproteobacteria</taxon>
        <taxon>Burkholderiales</taxon>
        <taxon>Burkholderiaceae</taxon>
        <taxon>Cupriavidus</taxon>
    </lineage>
</organism>
<dbReference type="Gene3D" id="3.40.50.720">
    <property type="entry name" value="NAD(P)-binding Rossmann-like Domain"/>
    <property type="match status" value="1"/>
</dbReference>
<evidence type="ECO:0000256" key="2">
    <source>
        <dbReference type="ARBA" id="ARBA00022833"/>
    </source>
</evidence>
<feature type="domain" description="Alcohol dehydrogenase-like C-terminal" evidence="4">
    <location>
        <begin position="22"/>
        <end position="120"/>
    </location>
</feature>
<protein>
    <submittedName>
        <fullName evidence="5">Formaldehyde dehydrogenase AdhA</fullName>
        <ecNumber evidence="5">1.1.1.-</ecNumber>
    </submittedName>
</protein>
<evidence type="ECO:0000313" key="6">
    <source>
        <dbReference type="Proteomes" id="UP000701702"/>
    </source>
</evidence>
<keyword evidence="1" id="KW-0479">Metal-binding</keyword>
<dbReference type="Pfam" id="PF00107">
    <property type="entry name" value="ADH_zinc_N"/>
    <property type="match status" value="1"/>
</dbReference>
<evidence type="ECO:0000256" key="1">
    <source>
        <dbReference type="ARBA" id="ARBA00022723"/>
    </source>
</evidence>
<gene>
    <name evidence="5" type="primary">adhA_2</name>
    <name evidence="5" type="ORF">LMG23994_07043</name>
</gene>
<dbReference type="InterPro" id="IPR047109">
    <property type="entry name" value="CAD-like"/>
</dbReference>
<name>A0ABN7ZQX1_9BURK</name>
<evidence type="ECO:0000313" key="5">
    <source>
        <dbReference type="EMBL" id="CAG9187598.1"/>
    </source>
</evidence>
<keyword evidence="2" id="KW-0862">Zinc</keyword>
<dbReference type="PANTHER" id="PTHR42683">
    <property type="entry name" value="ALDEHYDE REDUCTASE"/>
    <property type="match status" value="1"/>
</dbReference>
<dbReference type="GO" id="GO:0016491">
    <property type="term" value="F:oxidoreductase activity"/>
    <property type="evidence" value="ECO:0007669"/>
    <property type="project" value="UniProtKB-KW"/>
</dbReference>
<reference evidence="5 6" key="1">
    <citation type="submission" date="2021-08" db="EMBL/GenBank/DDBJ databases">
        <authorList>
            <person name="Peeters C."/>
        </authorList>
    </citation>
    <scope>NUCLEOTIDE SEQUENCE [LARGE SCALE GENOMIC DNA]</scope>
    <source>
        <strain evidence="5 6">LMG 23994</strain>
    </source>
</reference>
<dbReference type="InterPro" id="IPR036291">
    <property type="entry name" value="NAD(P)-bd_dom_sf"/>
</dbReference>
<dbReference type="EMBL" id="CAJZAF010000083">
    <property type="protein sequence ID" value="CAG9187598.1"/>
    <property type="molecule type" value="Genomic_DNA"/>
</dbReference>